<accession>A0A0A0L3K3</accession>
<dbReference type="Gramene" id="KGN54721">
    <property type="protein sequence ID" value="KGN54721"/>
    <property type="gene ID" value="Csa_4G433480"/>
</dbReference>
<organism evidence="1 2">
    <name type="scientific">Cucumis sativus</name>
    <name type="common">Cucumber</name>
    <dbReference type="NCBI Taxonomy" id="3659"/>
    <lineage>
        <taxon>Eukaryota</taxon>
        <taxon>Viridiplantae</taxon>
        <taxon>Streptophyta</taxon>
        <taxon>Embryophyta</taxon>
        <taxon>Tracheophyta</taxon>
        <taxon>Spermatophyta</taxon>
        <taxon>Magnoliopsida</taxon>
        <taxon>eudicotyledons</taxon>
        <taxon>Gunneridae</taxon>
        <taxon>Pentapetalae</taxon>
        <taxon>rosids</taxon>
        <taxon>fabids</taxon>
        <taxon>Cucurbitales</taxon>
        <taxon>Cucurbitaceae</taxon>
        <taxon>Benincaseae</taxon>
        <taxon>Cucumis</taxon>
    </lineage>
</organism>
<proteinExistence type="predicted"/>
<sequence>MGSGTGSCEVKSTKCQLSKKEKAKEGCGMGVECWPSVGEQGGTGVYWNG</sequence>
<protein>
    <submittedName>
        <fullName evidence="1">Uncharacterized protein</fullName>
    </submittedName>
</protein>
<dbReference type="EMBL" id="CM002925">
    <property type="protein sequence ID" value="KGN54721.1"/>
    <property type="molecule type" value="Genomic_DNA"/>
</dbReference>
<reference evidence="1 2" key="4">
    <citation type="journal article" date="2011" name="BMC Genomics">
        <title>RNA-Seq improves annotation of protein-coding genes in the cucumber genome.</title>
        <authorList>
            <person name="Li Z."/>
            <person name="Zhang Z."/>
            <person name="Yan P."/>
            <person name="Huang S."/>
            <person name="Fei Z."/>
            <person name="Lin K."/>
        </authorList>
    </citation>
    <scope>NUCLEOTIDE SEQUENCE [LARGE SCALE GENOMIC DNA]</scope>
    <source>
        <strain evidence="2">cv. 9930</strain>
    </source>
</reference>
<reference evidence="1 2" key="3">
    <citation type="journal article" date="2010" name="BMC Genomics">
        <title>Transcriptome sequencing and comparative analysis of cucumber flowers with different sex types.</title>
        <authorList>
            <person name="Guo S."/>
            <person name="Zheng Y."/>
            <person name="Joung J.G."/>
            <person name="Liu S."/>
            <person name="Zhang Z."/>
            <person name="Crasta O.R."/>
            <person name="Sobral B.W."/>
            <person name="Xu Y."/>
            <person name="Huang S."/>
            <person name="Fei Z."/>
        </authorList>
    </citation>
    <scope>NUCLEOTIDE SEQUENCE [LARGE SCALE GENOMIC DNA]</scope>
    <source>
        <strain evidence="2">cv. 9930</strain>
    </source>
</reference>
<keyword evidence="2" id="KW-1185">Reference proteome</keyword>
<evidence type="ECO:0000313" key="1">
    <source>
        <dbReference type="EMBL" id="KGN54721.1"/>
    </source>
</evidence>
<name>A0A0A0L3K3_CUCSA</name>
<gene>
    <name evidence="1" type="ORF">Csa_4G433480</name>
</gene>
<dbReference type="Proteomes" id="UP000029981">
    <property type="component" value="Chromosome 4"/>
</dbReference>
<dbReference type="AlphaFoldDB" id="A0A0A0L3K3"/>
<reference evidence="1 2" key="2">
    <citation type="journal article" date="2009" name="PLoS ONE">
        <title>An integrated genetic and cytogenetic map of the cucumber genome.</title>
        <authorList>
            <person name="Ren Y."/>
            <person name="Zhang Z."/>
            <person name="Liu J."/>
            <person name="Staub J.E."/>
            <person name="Han Y."/>
            <person name="Cheng Z."/>
            <person name="Li X."/>
            <person name="Lu J."/>
            <person name="Miao H."/>
            <person name="Kang H."/>
            <person name="Xie B."/>
            <person name="Gu X."/>
            <person name="Wang X."/>
            <person name="Du Y."/>
            <person name="Jin W."/>
            <person name="Huang S."/>
        </authorList>
    </citation>
    <scope>NUCLEOTIDE SEQUENCE [LARGE SCALE GENOMIC DNA]</scope>
    <source>
        <strain evidence="2">cv. 9930</strain>
    </source>
</reference>
<reference evidence="1 2" key="1">
    <citation type="journal article" date="2009" name="Nat. Genet.">
        <title>The genome of the cucumber, Cucumis sativus L.</title>
        <authorList>
            <person name="Huang S."/>
            <person name="Li R."/>
            <person name="Zhang Z."/>
            <person name="Li L."/>
            <person name="Gu X."/>
            <person name="Fan W."/>
            <person name="Lucas W.J."/>
            <person name="Wang X."/>
            <person name="Xie B."/>
            <person name="Ni P."/>
            <person name="Ren Y."/>
            <person name="Zhu H."/>
            <person name="Li J."/>
            <person name="Lin K."/>
            <person name="Jin W."/>
            <person name="Fei Z."/>
            <person name="Li G."/>
            <person name="Staub J."/>
            <person name="Kilian A."/>
            <person name="van der Vossen E.A."/>
            <person name="Wu Y."/>
            <person name="Guo J."/>
            <person name="He J."/>
            <person name="Jia Z."/>
            <person name="Ren Y."/>
            <person name="Tian G."/>
            <person name="Lu Y."/>
            <person name="Ruan J."/>
            <person name="Qian W."/>
            <person name="Wang M."/>
            <person name="Huang Q."/>
            <person name="Li B."/>
            <person name="Xuan Z."/>
            <person name="Cao J."/>
            <person name="Asan"/>
            <person name="Wu Z."/>
            <person name="Zhang J."/>
            <person name="Cai Q."/>
            <person name="Bai Y."/>
            <person name="Zhao B."/>
            <person name="Han Y."/>
            <person name="Li Y."/>
            <person name="Li X."/>
            <person name="Wang S."/>
            <person name="Shi Q."/>
            <person name="Liu S."/>
            <person name="Cho W.K."/>
            <person name="Kim J.Y."/>
            <person name="Xu Y."/>
            <person name="Heller-Uszynska K."/>
            <person name="Miao H."/>
            <person name="Cheng Z."/>
            <person name="Zhang S."/>
            <person name="Wu J."/>
            <person name="Yang Y."/>
            <person name="Kang H."/>
            <person name="Li M."/>
            <person name="Liang H."/>
            <person name="Ren X."/>
            <person name="Shi Z."/>
            <person name="Wen M."/>
            <person name="Jian M."/>
            <person name="Yang H."/>
            <person name="Zhang G."/>
            <person name="Yang Z."/>
            <person name="Chen R."/>
            <person name="Liu S."/>
            <person name="Li J."/>
            <person name="Ma L."/>
            <person name="Liu H."/>
            <person name="Zhou Y."/>
            <person name="Zhao J."/>
            <person name="Fang X."/>
            <person name="Li G."/>
            <person name="Fang L."/>
            <person name="Li Y."/>
            <person name="Liu D."/>
            <person name="Zheng H."/>
            <person name="Zhang Y."/>
            <person name="Qin N."/>
            <person name="Li Z."/>
            <person name="Yang G."/>
            <person name="Yang S."/>
            <person name="Bolund L."/>
            <person name="Kristiansen K."/>
            <person name="Zheng H."/>
            <person name="Li S."/>
            <person name="Zhang X."/>
            <person name="Yang H."/>
            <person name="Wang J."/>
            <person name="Sun R."/>
            <person name="Zhang B."/>
            <person name="Jiang S."/>
            <person name="Wang J."/>
            <person name="Du Y."/>
            <person name="Li S."/>
        </authorList>
    </citation>
    <scope>NUCLEOTIDE SEQUENCE [LARGE SCALE GENOMIC DNA]</scope>
    <source>
        <strain evidence="2">cv. 9930</strain>
    </source>
</reference>
<evidence type="ECO:0000313" key="2">
    <source>
        <dbReference type="Proteomes" id="UP000029981"/>
    </source>
</evidence>